<dbReference type="STRING" id="57577.A0A2K3PBG9"/>
<evidence type="ECO:0000256" key="1">
    <source>
        <dbReference type="PROSITE-ProRule" id="PRU01251"/>
    </source>
</evidence>
<dbReference type="InterPro" id="IPR036628">
    <property type="entry name" value="Clp_N_dom_sf"/>
</dbReference>
<evidence type="ECO:0000256" key="2">
    <source>
        <dbReference type="SAM" id="MobiDB-lite"/>
    </source>
</evidence>
<dbReference type="PANTHER" id="PTHR47016:SF1">
    <property type="entry name" value="ATP-DEPENDENT CLP PROTEASE ATP-BINDING SUBUNIT CLPT1, CHLOROPLASTIC"/>
    <property type="match status" value="1"/>
</dbReference>
<dbReference type="PROSITE" id="PS51903">
    <property type="entry name" value="CLP_R"/>
    <property type="match status" value="1"/>
</dbReference>
<protein>
    <submittedName>
        <fullName evidence="4">Clp protease-related protein chloroplastic-like</fullName>
    </submittedName>
</protein>
<reference evidence="4 5" key="2">
    <citation type="journal article" date="2017" name="Front. Plant Sci.">
        <title>Gene Classification and Mining of Molecular Markers Useful in Red Clover (Trifolium pratense) Breeding.</title>
        <authorList>
            <person name="Istvanek J."/>
            <person name="Dluhosova J."/>
            <person name="Dluhos P."/>
            <person name="Patkova L."/>
            <person name="Nedelnik J."/>
            <person name="Repkova J."/>
        </authorList>
    </citation>
    <scope>NUCLEOTIDE SEQUENCE [LARGE SCALE GENOMIC DNA]</scope>
    <source>
        <strain evidence="5">cv. Tatra</strain>
        <tissue evidence="4">Young leaves</tissue>
    </source>
</reference>
<keyword evidence="4" id="KW-0645">Protease</keyword>
<dbReference type="AlphaFoldDB" id="A0A2K3PBG9"/>
<dbReference type="Gene3D" id="1.10.1780.10">
    <property type="entry name" value="Clp, N-terminal domain"/>
    <property type="match status" value="1"/>
</dbReference>
<gene>
    <name evidence="4" type="ORF">L195_g009273</name>
</gene>
<dbReference type="PANTHER" id="PTHR47016">
    <property type="entry name" value="ATP-DEPENDENT CLP PROTEASE ATP-BINDING SUBUNIT CLPT1, CHLOROPLASTIC"/>
    <property type="match status" value="1"/>
</dbReference>
<name>A0A2K3PBG9_TRIPR</name>
<keyword evidence="4" id="KW-0378">Hydrolase</keyword>
<sequence>MASIPTFSSYSLLLKPNNTNTLFPNSNSSSSSSSSCTLSLLPLFGTKLTLQRPISSTRSISIANFSATSETVPFNLPTDPNPQSDEVQKNPNPNPKPKWSARAIRSYAMAENEVRVLKYPKIGTESLLMGILIEGTSKAAKFLRANGITFFKVQEQTLELLGKSNYFFSTPRPTPLTEPLKKVLDSAVNEKLKSGNVYVREKISVGGKLIKCHGCNRMYYTENRSYYDKDLGEEGETNVTHLLLAIWSQEESAGRKILATLGFNDEKAEEIAKTAASGDIDWSFQKEA</sequence>
<evidence type="ECO:0000313" key="4">
    <source>
        <dbReference type="EMBL" id="PNY12639.1"/>
    </source>
</evidence>
<proteinExistence type="predicted"/>
<keyword evidence="1" id="KW-0677">Repeat</keyword>
<dbReference type="GO" id="GO:0008233">
    <property type="term" value="F:peptidase activity"/>
    <property type="evidence" value="ECO:0007669"/>
    <property type="project" value="UniProtKB-KW"/>
</dbReference>
<dbReference type="InterPro" id="IPR004176">
    <property type="entry name" value="Clp_R_N"/>
</dbReference>
<evidence type="ECO:0000313" key="5">
    <source>
        <dbReference type="Proteomes" id="UP000236291"/>
    </source>
</evidence>
<comment type="caution">
    <text evidence="4">The sequence shown here is derived from an EMBL/GenBank/DDBJ whole genome shotgun (WGS) entry which is preliminary data.</text>
</comment>
<reference evidence="4 5" key="1">
    <citation type="journal article" date="2014" name="Am. J. Bot.">
        <title>Genome assembly and annotation for red clover (Trifolium pratense; Fabaceae).</title>
        <authorList>
            <person name="Istvanek J."/>
            <person name="Jaros M."/>
            <person name="Krenek A."/>
            <person name="Repkova J."/>
        </authorList>
    </citation>
    <scope>NUCLEOTIDE SEQUENCE [LARGE SCALE GENOMIC DNA]</scope>
    <source>
        <strain evidence="5">cv. Tatra</strain>
        <tissue evidence="4">Young leaves</tissue>
    </source>
</reference>
<dbReference type="InterPro" id="IPR044217">
    <property type="entry name" value="CLPT1/2"/>
</dbReference>
<dbReference type="GO" id="GO:0006508">
    <property type="term" value="P:proteolysis"/>
    <property type="evidence" value="ECO:0007669"/>
    <property type="project" value="UniProtKB-KW"/>
</dbReference>
<feature type="region of interest" description="Disordered" evidence="2">
    <location>
        <begin position="72"/>
        <end position="98"/>
    </location>
</feature>
<dbReference type="SUPFAM" id="SSF81923">
    <property type="entry name" value="Double Clp-N motif"/>
    <property type="match status" value="1"/>
</dbReference>
<dbReference type="Pfam" id="PF02861">
    <property type="entry name" value="Clp_N"/>
    <property type="match status" value="1"/>
</dbReference>
<dbReference type="Proteomes" id="UP000236291">
    <property type="component" value="Unassembled WGS sequence"/>
</dbReference>
<evidence type="ECO:0000259" key="3">
    <source>
        <dbReference type="PROSITE" id="PS51903"/>
    </source>
</evidence>
<accession>A0A2K3PBG9</accession>
<feature type="domain" description="Clp R" evidence="3">
    <location>
        <begin position="96"/>
        <end position="279"/>
    </location>
</feature>
<organism evidence="4 5">
    <name type="scientific">Trifolium pratense</name>
    <name type="common">Red clover</name>
    <dbReference type="NCBI Taxonomy" id="57577"/>
    <lineage>
        <taxon>Eukaryota</taxon>
        <taxon>Viridiplantae</taxon>
        <taxon>Streptophyta</taxon>
        <taxon>Embryophyta</taxon>
        <taxon>Tracheophyta</taxon>
        <taxon>Spermatophyta</taxon>
        <taxon>Magnoliopsida</taxon>
        <taxon>eudicotyledons</taxon>
        <taxon>Gunneridae</taxon>
        <taxon>Pentapetalae</taxon>
        <taxon>rosids</taxon>
        <taxon>fabids</taxon>
        <taxon>Fabales</taxon>
        <taxon>Fabaceae</taxon>
        <taxon>Papilionoideae</taxon>
        <taxon>50 kb inversion clade</taxon>
        <taxon>NPAAA clade</taxon>
        <taxon>Hologalegina</taxon>
        <taxon>IRL clade</taxon>
        <taxon>Trifolieae</taxon>
        <taxon>Trifolium</taxon>
    </lineage>
</organism>
<dbReference type="EMBL" id="ASHM01005432">
    <property type="protein sequence ID" value="PNY12639.1"/>
    <property type="molecule type" value="Genomic_DNA"/>
</dbReference>